<evidence type="ECO:0000313" key="4">
    <source>
        <dbReference type="Proteomes" id="UP001474120"/>
    </source>
</evidence>
<dbReference type="Gene3D" id="3.40.50.2000">
    <property type="entry name" value="Glycogen Phosphorylase B"/>
    <property type="match status" value="2"/>
</dbReference>
<dbReference type="SUPFAM" id="SSF53756">
    <property type="entry name" value="UDP-Glycosyltransferase/glycogen phosphorylase"/>
    <property type="match status" value="1"/>
</dbReference>
<keyword evidence="3" id="KW-0328">Glycosyltransferase</keyword>
<reference evidence="3 4" key="1">
    <citation type="submission" date="2024-04" db="EMBL/GenBank/DDBJ databases">
        <title>whole genome sequencing of Lutimonas vermicola strain IMCC1616.</title>
        <authorList>
            <person name="Bae S.S."/>
        </authorList>
    </citation>
    <scope>NUCLEOTIDE SEQUENCE [LARGE SCALE GENOMIC DNA]</scope>
    <source>
        <strain evidence="3 4">IMCC1616</strain>
    </source>
</reference>
<evidence type="ECO:0000256" key="1">
    <source>
        <dbReference type="ARBA" id="ARBA00022679"/>
    </source>
</evidence>
<organism evidence="3 4">
    <name type="scientific">Lutimonas vermicola</name>
    <dbReference type="NCBI Taxonomy" id="414288"/>
    <lineage>
        <taxon>Bacteria</taxon>
        <taxon>Pseudomonadati</taxon>
        <taxon>Bacteroidota</taxon>
        <taxon>Flavobacteriia</taxon>
        <taxon>Flavobacteriales</taxon>
        <taxon>Flavobacteriaceae</taxon>
        <taxon>Lutimonas</taxon>
    </lineage>
</organism>
<dbReference type="CDD" id="cd03801">
    <property type="entry name" value="GT4_PimA-like"/>
    <property type="match status" value="1"/>
</dbReference>
<keyword evidence="1 3" id="KW-0808">Transferase</keyword>
<proteinExistence type="predicted"/>
<dbReference type="InterPro" id="IPR001296">
    <property type="entry name" value="Glyco_trans_1"/>
</dbReference>
<dbReference type="RefSeq" id="WP_342161336.1">
    <property type="nucleotide sequence ID" value="NZ_JBCDNA010000003.1"/>
</dbReference>
<dbReference type="Pfam" id="PF00534">
    <property type="entry name" value="Glycos_transf_1"/>
    <property type="match status" value="1"/>
</dbReference>
<gene>
    <name evidence="3" type="ORF">AABB81_14810</name>
</gene>
<feature type="domain" description="Glycosyl transferase family 1" evidence="2">
    <location>
        <begin position="196"/>
        <end position="358"/>
    </location>
</feature>
<evidence type="ECO:0000313" key="3">
    <source>
        <dbReference type="EMBL" id="MEL4457176.1"/>
    </source>
</evidence>
<protein>
    <submittedName>
        <fullName evidence="3">Glycosyltransferase family 4 protein</fullName>
        <ecNumber evidence="3">2.4.-.-</ecNumber>
    </submittedName>
</protein>
<comment type="caution">
    <text evidence="3">The sequence shown here is derived from an EMBL/GenBank/DDBJ whole genome shotgun (WGS) entry which is preliminary data.</text>
</comment>
<evidence type="ECO:0000259" key="2">
    <source>
        <dbReference type="Pfam" id="PF00534"/>
    </source>
</evidence>
<keyword evidence="4" id="KW-1185">Reference proteome</keyword>
<dbReference type="Proteomes" id="UP001474120">
    <property type="component" value="Unassembled WGS sequence"/>
</dbReference>
<sequence>MSKFSKNINVKHKVLITTNPLDHEGGMVEFNKGLINAINKKENNINLEPFSIGSRMYLFYYPTLKKLLYIFFYLFDLFRLITKLSNYKVKVIQVNPSLIPVPLFRDGIVLIINRFFFKKKSIIVLHGWKEHVYKSIINNKLLKYSIKKYFNSVDIIYVLSGEFKNKLINIGILESKIKTTTTFFYKENISKESNPGSNVKLVKLLFLGRVSKLKGIEELIEALKIIAENHNDFLCNIIGHGDKPNTIENYKNVVDSYNLSDKIKFLGRITGKEKFEAFSNSDIYIFPSYMEGCPTSVIEALATGLFVISSDVGALNDIIDSSNGIKTKPKNIKELVFALEKGLKNINQIRIQRKDISKDAFQKYEVSFIADDFLQSYKAIL</sequence>
<dbReference type="GO" id="GO:0016757">
    <property type="term" value="F:glycosyltransferase activity"/>
    <property type="evidence" value="ECO:0007669"/>
    <property type="project" value="UniProtKB-KW"/>
</dbReference>
<dbReference type="PANTHER" id="PTHR46401">
    <property type="entry name" value="GLYCOSYLTRANSFERASE WBBK-RELATED"/>
    <property type="match status" value="1"/>
</dbReference>
<name>A0ABU9L401_9FLAO</name>
<dbReference type="EC" id="2.4.-.-" evidence="3"/>
<accession>A0ABU9L401</accession>
<dbReference type="PANTHER" id="PTHR46401:SF2">
    <property type="entry name" value="GLYCOSYLTRANSFERASE WBBK-RELATED"/>
    <property type="match status" value="1"/>
</dbReference>
<dbReference type="EMBL" id="JBCDNA010000003">
    <property type="protein sequence ID" value="MEL4457176.1"/>
    <property type="molecule type" value="Genomic_DNA"/>
</dbReference>